<evidence type="ECO:0000256" key="23">
    <source>
        <dbReference type="ARBA" id="ARBA00044223"/>
    </source>
</evidence>
<evidence type="ECO:0000256" key="2">
    <source>
        <dbReference type="ARBA" id="ARBA00004524"/>
    </source>
</evidence>
<evidence type="ECO:0000256" key="27">
    <source>
        <dbReference type="ARBA" id="ARBA00049083"/>
    </source>
</evidence>
<dbReference type="Proteomes" id="UP001623349">
    <property type="component" value="Unassembled WGS sequence"/>
</dbReference>
<dbReference type="InterPro" id="IPR001128">
    <property type="entry name" value="Cyt_P450"/>
</dbReference>
<dbReference type="SUPFAM" id="SSF48264">
    <property type="entry name" value="Cytochrome P450"/>
    <property type="match status" value="1"/>
</dbReference>
<comment type="cofactor">
    <cofactor evidence="1">
        <name>heme</name>
        <dbReference type="ChEBI" id="CHEBI:30413"/>
    </cofactor>
</comment>
<evidence type="ECO:0000256" key="20">
    <source>
        <dbReference type="ARBA" id="ARBA00032037"/>
    </source>
</evidence>
<evidence type="ECO:0000256" key="16">
    <source>
        <dbReference type="ARBA" id="ARBA00023136"/>
    </source>
</evidence>
<evidence type="ECO:0000256" key="12">
    <source>
        <dbReference type="ARBA" id="ARBA00022848"/>
    </source>
</evidence>
<dbReference type="InterPro" id="IPR002401">
    <property type="entry name" value="Cyt_P450_E_grp-I"/>
</dbReference>
<keyword evidence="11" id="KW-0256">Endoplasmic reticulum</keyword>
<gene>
    <name evidence="29" type="ORF">APTSU1_001774400</name>
</gene>
<dbReference type="PANTHER" id="PTHR24289">
    <property type="entry name" value="STEROID 17-ALPHA-HYDROXYLASE/17,20 LYASE"/>
    <property type="match status" value="1"/>
</dbReference>
<comment type="catalytic activity">
    <reaction evidence="24">
        <text>progesterone + reduced [NADPH--hemoprotein reductase] + O2 = 17alpha-hydroxyprogesterone + oxidized [NADPH--hemoprotein reductase] + H2O + H(+)</text>
        <dbReference type="Rhea" id="RHEA:46308"/>
        <dbReference type="Rhea" id="RHEA-COMP:11964"/>
        <dbReference type="Rhea" id="RHEA-COMP:11965"/>
        <dbReference type="ChEBI" id="CHEBI:15377"/>
        <dbReference type="ChEBI" id="CHEBI:15378"/>
        <dbReference type="ChEBI" id="CHEBI:15379"/>
        <dbReference type="ChEBI" id="CHEBI:17026"/>
        <dbReference type="ChEBI" id="CHEBI:17252"/>
        <dbReference type="ChEBI" id="CHEBI:57618"/>
        <dbReference type="ChEBI" id="CHEBI:58210"/>
        <dbReference type="EC" id="1.14.14.19"/>
    </reaction>
    <physiologicalReaction direction="left-to-right" evidence="24">
        <dbReference type="Rhea" id="RHEA:46309"/>
    </physiologicalReaction>
</comment>
<name>A0ABQ0FTD5_APOSI</name>
<comment type="pathway">
    <text evidence="4">Hormone biosynthesis.</text>
</comment>
<keyword evidence="14" id="KW-0408">Iron</keyword>
<comment type="pathway">
    <text evidence="18">Steroid hormone biosynthesis.</text>
</comment>
<organism evidence="29 30">
    <name type="scientific">Apodemus speciosus</name>
    <name type="common">Large Japanese field mouse</name>
    <dbReference type="NCBI Taxonomy" id="105296"/>
    <lineage>
        <taxon>Eukaryota</taxon>
        <taxon>Metazoa</taxon>
        <taxon>Chordata</taxon>
        <taxon>Craniata</taxon>
        <taxon>Vertebrata</taxon>
        <taxon>Euteleostomi</taxon>
        <taxon>Mammalia</taxon>
        <taxon>Eutheria</taxon>
        <taxon>Euarchontoglires</taxon>
        <taxon>Glires</taxon>
        <taxon>Rodentia</taxon>
        <taxon>Myomorpha</taxon>
        <taxon>Muroidea</taxon>
        <taxon>Muridae</taxon>
        <taxon>Murinae</taxon>
        <taxon>Apodemus</taxon>
    </lineage>
</organism>
<evidence type="ECO:0000256" key="14">
    <source>
        <dbReference type="ARBA" id="ARBA00023004"/>
    </source>
</evidence>
<keyword evidence="15" id="KW-0503">Monooxygenase</keyword>
<evidence type="ECO:0000256" key="13">
    <source>
        <dbReference type="ARBA" id="ARBA00023002"/>
    </source>
</evidence>
<accession>A0ABQ0FTD5</accession>
<evidence type="ECO:0000256" key="7">
    <source>
        <dbReference type="ARBA" id="ARBA00012359"/>
    </source>
</evidence>
<keyword evidence="28" id="KW-0732">Signal</keyword>
<evidence type="ECO:0000256" key="4">
    <source>
        <dbReference type="ARBA" id="ARBA00004972"/>
    </source>
</evidence>
<feature type="signal peptide" evidence="28">
    <location>
        <begin position="1"/>
        <end position="21"/>
    </location>
</feature>
<evidence type="ECO:0000256" key="1">
    <source>
        <dbReference type="ARBA" id="ARBA00001971"/>
    </source>
</evidence>
<comment type="catalytic activity">
    <reaction evidence="25">
        <text>a C21-steroid + reduced [NADPH--hemoprotein reductase] + O2 = a 17alpha-hydroxy-C21-steroid + oxidized [NADPH--hemoprotein reductase] + H2O + H(+)</text>
        <dbReference type="Rhea" id="RHEA:65760"/>
        <dbReference type="Rhea" id="RHEA-COMP:11964"/>
        <dbReference type="Rhea" id="RHEA-COMP:11965"/>
        <dbReference type="ChEBI" id="CHEBI:15377"/>
        <dbReference type="ChEBI" id="CHEBI:15378"/>
        <dbReference type="ChEBI" id="CHEBI:15379"/>
        <dbReference type="ChEBI" id="CHEBI:57618"/>
        <dbReference type="ChEBI" id="CHEBI:58210"/>
        <dbReference type="ChEBI" id="CHEBI:61313"/>
        <dbReference type="ChEBI" id="CHEBI:138141"/>
        <dbReference type="EC" id="1.14.14.19"/>
    </reaction>
    <physiologicalReaction direction="left-to-right" evidence="25">
        <dbReference type="Rhea" id="RHEA:65761"/>
    </physiologicalReaction>
</comment>
<evidence type="ECO:0000256" key="6">
    <source>
        <dbReference type="ARBA" id="ARBA00012354"/>
    </source>
</evidence>
<dbReference type="PANTHER" id="PTHR24289:SF13">
    <property type="entry name" value="STEROID 17-ALPHA-HYDROXYLASE_17,20 LYASE"/>
    <property type="match status" value="1"/>
</dbReference>
<evidence type="ECO:0000256" key="26">
    <source>
        <dbReference type="ARBA" id="ARBA00048888"/>
    </source>
</evidence>
<evidence type="ECO:0000313" key="30">
    <source>
        <dbReference type="Proteomes" id="UP001623349"/>
    </source>
</evidence>
<dbReference type="Gene3D" id="1.10.630.10">
    <property type="entry name" value="Cytochrome P450"/>
    <property type="match status" value="1"/>
</dbReference>
<keyword evidence="30" id="KW-1185">Reference proteome</keyword>
<evidence type="ECO:0000256" key="3">
    <source>
        <dbReference type="ARBA" id="ARBA00004586"/>
    </source>
</evidence>
<evidence type="ECO:0000256" key="11">
    <source>
        <dbReference type="ARBA" id="ARBA00022824"/>
    </source>
</evidence>
<proteinExistence type="inferred from homology"/>
<evidence type="ECO:0000256" key="9">
    <source>
        <dbReference type="ARBA" id="ARBA00022617"/>
    </source>
</evidence>
<keyword evidence="9" id="KW-0349">Heme</keyword>
<dbReference type="EMBL" id="BAAFST010000019">
    <property type="protein sequence ID" value="GAB1302505.1"/>
    <property type="molecule type" value="Genomic_DNA"/>
</dbReference>
<evidence type="ECO:0000256" key="19">
    <source>
        <dbReference type="ARBA" id="ARBA00030382"/>
    </source>
</evidence>
<evidence type="ECO:0000313" key="29">
    <source>
        <dbReference type="EMBL" id="GAB1302505.1"/>
    </source>
</evidence>
<keyword evidence="10" id="KW-0479">Metal-binding</keyword>
<comment type="subcellular location">
    <subcellularLocation>
        <location evidence="3">Endoplasmic reticulum membrane</location>
    </subcellularLocation>
    <subcellularLocation>
        <location evidence="2">Microsome membrane</location>
    </subcellularLocation>
</comment>
<keyword evidence="29" id="KW-0456">Lyase</keyword>
<dbReference type="InterPro" id="IPR036396">
    <property type="entry name" value="Cyt_P450_sf"/>
</dbReference>
<comment type="catalytic activity">
    <reaction evidence="27">
        <text>17alpha-hydroxypregnenolone + reduced [NADPH--hemoprotein reductase] + O2 = 3beta-hydroxyandrost-5-en-17-one + acetate + oxidized [NADPH--hemoprotein reductase] + H2O + 2 H(+)</text>
        <dbReference type="Rhea" id="RHEA:50244"/>
        <dbReference type="Rhea" id="RHEA-COMP:11964"/>
        <dbReference type="Rhea" id="RHEA-COMP:11965"/>
        <dbReference type="ChEBI" id="CHEBI:15377"/>
        <dbReference type="ChEBI" id="CHEBI:15378"/>
        <dbReference type="ChEBI" id="CHEBI:15379"/>
        <dbReference type="ChEBI" id="CHEBI:28689"/>
        <dbReference type="ChEBI" id="CHEBI:28750"/>
        <dbReference type="ChEBI" id="CHEBI:30089"/>
        <dbReference type="ChEBI" id="CHEBI:57618"/>
        <dbReference type="ChEBI" id="CHEBI:58210"/>
        <dbReference type="EC" id="1.14.14.32"/>
    </reaction>
    <physiologicalReaction direction="left-to-right" evidence="27">
        <dbReference type="Rhea" id="RHEA:50245"/>
    </physiologicalReaction>
</comment>
<comment type="catalytic activity">
    <reaction evidence="26">
        <text>pregnenolone + reduced [NADPH--hemoprotein reductase] + O2 = 17alpha-hydroxypregnenolone + oxidized [NADPH--hemoprotein reductase] + H2O + H(+)</text>
        <dbReference type="Rhea" id="RHEA:50236"/>
        <dbReference type="Rhea" id="RHEA-COMP:11964"/>
        <dbReference type="Rhea" id="RHEA-COMP:11965"/>
        <dbReference type="ChEBI" id="CHEBI:15377"/>
        <dbReference type="ChEBI" id="CHEBI:15378"/>
        <dbReference type="ChEBI" id="CHEBI:15379"/>
        <dbReference type="ChEBI" id="CHEBI:16581"/>
        <dbReference type="ChEBI" id="CHEBI:28750"/>
        <dbReference type="ChEBI" id="CHEBI:57618"/>
        <dbReference type="ChEBI" id="CHEBI:58210"/>
        <dbReference type="EC" id="1.14.14.19"/>
    </reaction>
    <physiologicalReaction direction="left-to-right" evidence="26">
        <dbReference type="Rhea" id="RHEA:50237"/>
    </physiologicalReaction>
</comment>
<dbReference type="EC" id="1.14.14.19" evidence="7"/>
<comment type="similarity">
    <text evidence="5">Belongs to the cytochrome P450 family.</text>
</comment>
<sequence length="99" mass="11394">MWELVSLLLLILAYFFWPKSKTPNDKFPRSLPFLPLVGSLPFLPRGGHMHVNFFKLQEKYGPIYSLHLGAIPTVVIGHYQLAREVLIKKGKEFSGRPQM</sequence>
<feature type="chain" id="PRO_5046689809" description="Steroid 17-alpha-hydroxylase/17,20 lyase" evidence="28">
    <location>
        <begin position="22"/>
        <end position="99"/>
    </location>
</feature>
<evidence type="ECO:0000256" key="25">
    <source>
        <dbReference type="ARBA" id="ARBA00048534"/>
    </source>
</evidence>
<evidence type="ECO:0000256" key="15">
    <source>
        <dbReference type="ARBA" id="ARBA00023033"/>
    </source>
</evidence>
<evidence type="ECO:0000256" key="18">
    <source>
        <dbReference type="ARBA" id="ARBA00025710"/>
    </source>
</evidence>
<dbReference type="PRINTS" id="PR00463">
    <property type="entry name" value="EP450I"/>
</dbReference>
<keyword evidence="16" id="KW-0472">Membrane</keyword>
<comment type="pathway">
    <text evidence="22">Steroid biosynthesis; glucocorticoid biosynthesis.</text>
</comment>
<evidence type="ECO:0000256" key="8">
    <source>
        <dbReference type="ARBA" id="ARBA00014119"/>
    </source>
</evidence>
<reference evidence="29 30" key="1">
    <citation type="submission" date="2024-08" db="EMBL/GenBank/DDBJ databases">
        <title>The draft genome of Apodemus speciosus.</title>
        <authorList>
            <person name="Nabeshima K."/>
            <person name="Suzuki S."/>
            <person name="Onuma M."/>
        </authorList>
    </citation>
    <scope>NUCLEOTIDE SEQUENCE [LARGE SCALE GENOMIC DNA]</scope>
    <source>
        <strain evidence="29">IB14-021</strain>
    </source>
</reference>
<keyword evidence="13" id="KW-0560">Oxidoreductase</keyword>
<evidence type="ECO:0000256" key="24">
    <source>
        <dbReference type="ARBA" id="ARBA00047982"/>
    </source>
</evidence>
<protein>
    <recommendedName>
        <fullName evidence="8">Steroid 17-alpha-hydroxylase/17,20 lyase</fullName>
        <ecNumber evidence="7">1.14.14.19</ecNumber>
        <ecNumber evidence="6">1.14.14.32</ecNumber>
    </recommendedName>
    <alternativeName>
        <fullName evidence="20">CYPXVII</fullName>
    </alternativeName>
    <alternativeName>
        <fullName evidence="19">Cytochrome P450 17A1</fullName>
    </alternativeName>
    <alternativeName>
        <fullName evidence="21">Cytochrome P450-C17</fullName>
    </alternativeName>
    <alternativeName>
        <fullName evidence="23">Steroid 17-alpha-monooxygenase</fullName>
    </alternativeName>
</protein>
<keyword evidence="12" id="KW-0492">Microsome</keyword>
<keyword evidence="17" id="KW-0755">Steroidogenesis</keyword>
<evidence type="ECO:0000256" key="17">
    <source>
        <dbReference type="ARBA" id="ARBA00023250"/>
    </source>
</evidence>
<evidence type="ECO:0000256" key="21">
    <source>
        <dbReference type="ARBA" id="ARBA00032167"/>
    </source>
</evidence>
<dbReference type="EC" id="1.14.14.32" evidence="6"/>
<dbReference type="Pfam" id="PF00067">
    <property type="entry name" value="p450"/>
    <property type="match status" value="1"/>
</dbReference>
<evidence type="ECO:0000256" key="5">
    <source>
        <dbReference type="ARBA" id="ARBA00010617"/>
    </source>
</evidence>
<evidence type="ECO:0000256" key="10">
    <source>
        <dbReference type="ARBA" id="ARBA00022723"/>
    </source>
</evidence>
<dbReference type="GO" id="GO:0016829">
    <property type="term" value="F:lyase activity"/>
    <property type="evidence" value="ECO:0007669"/>
    <property type="project" value="UniProtKB-KW"/>
</dbReference>
<evidence type="ECO:0000256" key="22">
    <source>
        <dbReference type="ARBA" id="ARBA00043954"/>
    </source>
</evidence>
<evidence type="ECO:0000256" key="28">
    <source>
        <dbReference type="SAM" id="SignalP"/>
    </source>
</evidence>
<comment type="caution">
    <text evidence="29">The sequence shown here is derived from an EMBL/GenBank/DDBJ whole genome shotgun (WGS) entry which is preliminary data.</text>
</comment>